<protein>
    <recommendedName>
        <fullName evidence="4">Anti-sigma factor</fullName>
    </recommendedName>
</protein>
<dbReference type="AlphaFoldDB" id="A0A7W3IPR2"/>
<sequence length="207" mass="22125">MHTDPDLLSLAALGEPLEPDDHAHLVGCAECRDQLAGLQRVVELGREAGLERLQEPPAHLWDRIRDELGLSVAPERGADAFPPPPAPASATGRTDGSDRAGFDLGAVDPTSRATASVTLSVDGHGRRILQLALEADGPQHGLRHAWLVRHDDPSRRELLGMLDGPFGVWTIDQSLDLGLWSVLEVSQRAEDGVGDEALVRGDLAAIS</sequence>
<dbReference type="RefSeq" id="WP_182558540.1">
    <property type="nucleotide sequence ID" value="NZ_JACGWT010000001.1"/>
</dbReference>
<keyword evidence="3" id="KW-1185">Reference proteome</keyword>
<accession>A0A7W3IPR2</accession>
<dbReference type="Proteomes" id="UP000523079">
    <property type="component" value="Unassembled WGS sequence"/>
</dbReference>
<evidence type="ECO:0000313" key="3">
    <source>
        <dbReference type="Proteomes" id="UP000523079"/>
    </source>
</evidence>
<comment type="caution">
    <text evidence="2">The sequence shown here is derived from an EMBL/GenBank/DDBJ whole genome shotgun (WGS) entry which is preliminary data.</text>
</comment>
<organism evidence="2 3">
    <name type="scientific">Microlunatus kandeliicorticis</name>
    <dbReference type="NCBI Taxonomy" id="1759536"/>
    <lineage>
        <taxon>Bacteria</taxon>
        <taxon>Bacillati</taxon>
        <taxon>Actinomycetota</taxon>
        <taxon>Actinomycetes</taxon>
        <taxon>Propionibacteriales</taxon>
        <taxon>Propionibacteriaceae</taxon>
        <taxon>Microlunatus</taxon>
    </lineage>
</organism>
<dbReference type="EMBL" id="JACGWT010000001">
    <property type="protein sequence ID" value="MBA8792970.1"/>
    <property type="molecule type" value="Genomic_DNA"/>
</dbReference>
<reference evidence="2 3" key="1">
    <citation type="submission" date="2020-07" db="EMBL/GenBank/DDBJ databases">
        <title>Sequencing the genomes of 1000 actinobacteria strains.</title>
        <authorList>
            <person name="Klenk H.-P."/>
        </authorList>
    </citation>
    <scope>NUCLEOTIDE SEQUENCE [LARGE SCALE GENOMIC DNA]</scope>
    <source>
        <strain evidence="2 3">DSM 100723</strain>
    </source>
</reference>
<evidence type="ECO:0008006" key="4">
    <source>
        <dbReference type="Google" id="ProtNLM"/>
    </source>
</evidence>
<evidence type="ECO:0000313" key="2">
    <source>
        <dbReference type="EMBL" id="MBA8792970.1"/>
    </source>
</evidence>
<evidence type="ECO:0000256" key="1">
    <source>
        <dbReference type="SAM" id="MobiDB-lite"/>
    </source>
</evidence>
<name>A0A7W3IPR2_9ACTN</name>
<gene>
    <name evidence="2" type="ORF">FHX74_000564</name>
</gene>
<proteinExistence type="predicted"/>
<feature type="region of interest" description="Disordered" evidence="1">
    <location>
        <begin position="74"/>
        <end position="107"/>
    </location>
</feature>